<feature type="region of interest" description="Disordered" evidence="1">
    <location>
        <begin position="1"/>
        <end position="29"/>
    </location>
</feature>
<reference evidence="2" key="1">
    <citation type="submission" date="2020-10" db="EMBL/GenBank/DDBJ databases">
        <authorList>
            <person name="Han B."/>
            <person name="Lu T."/>
            <person name="Zhao Q."/>
            <person name="Huang X."/>
            <person name="Zhao Y."/>
        </authorList>
    </citation>
    <scope>NUCLEOTIDE SEQUENCE</scope>
</reference>
<feature type="compositionally biased region" description="Low complexity" evidence="1">
    <location>
        <begin position="120"/>
        <end position="134"/>
    </location>
</feature>
<feature type="compositionally biased region" description="Basic and acidic residues" evidence="1">
    <location>
        <begin position="259"/>
        <end position="270"/>
    </location>
</feature>
<keyword evidence="3" id="KW-1185">Reference proteome</keyword>
<feature type="compositionally biased region" description="Low complexity" evidence="1">
    <location>
        <begin position="231"/>
        <end position="245"/>
    </location>
</feature>
<dbReference type="PANTHER" id="PTHR37202">
    <property type="entry name" value="ANKYRIN REPEAT PROTEIN"/>
    <property type="match status" value="1"/>
</dbReference>
<feature type="compositionally biased region" description="Basic and acidic residues" evidence="1">
    <location>
        <begin position="72"/>
        <end position="84"/>
    </location>
</feature>
<dbReference type="EMBL" id="CAJGYO010000007">
    <property type="protein sequence ID" value="CAD6243349.1"/>
    <property type="molecule type" value="Genomic_DNA"/>
</dbReference>
<evidence type="ECO:0000256" key="1">
    <source>
        <dbReference type="SAM" id="MobiDB-lite"/>
    </source>
</evidence>
<dbReference type="AlphaFoldDB" id="A0A811PFR8"/>
<comment type="caution">
    <text evidence="2">The sequence shown here is derived from an EMBL/GenBank/DDBJ whole genome shotgun (WGS) entry which is preliminary data.</text>
</comment>
<sequence length="288" mass="31259">MSGREVREYTNLSDPKDRKFGKGKDKIDDEDITFQRMVAKMQEVAGERGGYLHGRGAILADSTPAVPVALRVEPKPKSDIRQQDLLKNIVGIKPKRPKVSSPSQPTDSNKPKHGEEDSISELSSSQNQSGLLVGKKGSSHGTVNPDYTAPRLEKTREEQQNTAGSLLAILADSTPAVPVALRVEPKPKSDIRQQDLLKNIVGIKPKRPKVSSPSQPTDSNKPKHGEEDSISELSSSQNQSGLLVGEKGSSHGTVNPDHTAPRLEKPREEQQNTAGSLLGLAYEISDEE</sequence>
<gene>
    <name evidence="2" type="ORF">NCGR_LOCUS28543</name>
</gene>
<organism evidence="2 3">
    <name type="scientific">Miscanthus lutarioriparius</name>
    <dbReference type="NCBI Taxonomy" id="422564"/>
    <lineage>
        <taxon>Eukaryota</taxon>
        <taxon>Viridiplantae</taxon>
        <taxon>Streptophyta</taxon>
        <taxon>Embryophyta</taxon>
        <taxon>Tracheophyta</taxon>
        <taxon>Spermatophyta</taxon>
        <taxon>Magnoliopsida</taxon>
        <taxon>Liliopsida</taxon>
        <taxon>Poales</taxon>
        <taxon>Poaceae</taxon>
        <taxon>PACMAD clade</taxon>
        <taxon>Panicoideae</taxon>
        <taxon>Andropogonodae</taxon>
        <taxon>Andropogoneae</taxon>
        <taxon>Saccharinae</taxon>
        <taxon>Miscanthus</taxon>
    </lineage>
</organism>
<name>A0A811PFR8_9POAL</name>
<dbReference type="OrthoDB" id="1935246at2759"/>
<protein>
    <submittedName>
        <fullName evidence="2">Uncharacterized protein</fullName>
    </submittedName>
</protein>
<proteinExistence type="predicted"/>
<dbReference type="Proteomes" id="UP000604825">
    <property type="component" value="Unassembled WGS sequence"/>
</dbReference>
<feature type="compositionally biased region" description="Basic and acidic residues" evidence="1">
    <location>
        <begin position="183"/>
        <end position="195"/>
    </location>
</feature>
<feature type="region of interest" description="Disordered" evidence="1">
    <location>
        <begin position="70"/>
        <end position="288"/>
    </location>
</feature>
<feature type="compositionally biased region" description="Basic and acidic residues" evidence="1">
    <location>
        <begin position="1"/>
        <end position="27"/>
    </location>
</feature>
<evidence type="ECO:0000313" key="3">
    <source>
        <dbReference type="Proteomes" id="UP000604825"/>
    </source>
</evidence>
<accession>A0A811PFR8</accession>
<dbReference type="PANTHER" id="PTHR37202:SF1">
    <property type="entry name" value="ANKYRIN REPEAT PROTEIN"/>
    <property type="match status" value="1"/>
</dbReference>
<evidence type="ECO:0000313" key="2">
    <source>
        <dbReference type="EMBL" id="CAD6243349.1"/>
    </source>
</evidence>